<keyword evidence="1" id="KW-1133">Transmembrane helix</keyword>
<keyword evidence="1" id="KW-0472">Membrane</keyword>
<reference evidence="2 3" key="1">
    <citation type="submission" date="2020-08" db="EMBL/GenBank/DDBJ databases">
        <title>Genomic Encyclopedia of Type Strains, Phase IV (KMG-IV): sequencing the most valuable type-strain genomes for metagenomic binning, comparative biology and taxonomic classification.</title>
        <authorList>
            <person name="Goeker M."/>
        </authorList>
    </citation>
    <scope>NUCLEOTIDE SEQUENCE [LARGE SCALE GENOMIC DNA]</scope>
    <source>
        <strain evidence="2 3">DSM 100044</strain>
    </source>
</reference>
<gene>
    <name evidence="2" type="ORF">FHS94_001181</name>
</gene>
<comment type="caution">
    <text evidence="2">The sequence shown here is derived from an EMBL/GenBank/DDBJ whole genome shotgun (WGS) entry which is preliminary data.</text>
</comment>
<proteinExistence type="predicted"/>
<feature type="transmembrane region" description="Helical" evidence="1">
    <location>
        <begin position="46"/>
        <end position="69"/>
    </location>
</feature>
<protein>
    <submittedName>
        <fullName evidence="2">Uncharacterized protein</fullName>
    </submittedName>
</protein>
<keyword evidence="3" id="KW-1185">Reference proteome</keyword>
<dbReference type="EMBL" id="JACIJK010000003">
    <property type="protein sequence ID" value="MBB5714350.1"/>
    <property type="molecule type" value="Genomic_DNA"/>
</dbReference>
<dbReference type="AlphaFoldDB" id="A0A7W9ETP3"/>
<dbReference type="Proteomes" id="UP000546200">
    <property type="component" value="Unassembled WGS sequence"/>
</dbReference>
<evidence type="ECO:0000256" key="1">
    <source>
        <dbReference type="SAM" id="Phobius"/>
    </source>
</evidence>
<organism evidence="2 3">
    <name type="scientific">Sphingomonas aerophila</name>
    <dbReference type="NCBI Taxonomy" id="1344948"/>
    <lineage>
        <taxon>Bacteria</taxon>
        <taxon>Pseudomonadati</taxon>
        <taxon>Pseudomonadota</taxon>
        <taxon>Alphaproteobacteria</taxon>
        <taxon>Sphingomonadales</taxon>
        <taxon>Sphingomonadaceae</taxon>
        <taxon>Sphingomonas</taxon>
    </lineage>
</organism>
<keyword evidence="1" id="KW-0812">Transmembrane</keyword>
<sequence>MVIAAALVAMLVAMTLVRLGWGAQRAMAVGGWSLAALSLVVLAGQAGAWGLATGTLAAMIASVAMVLRAGWSAPVRVRRPAREPASVTMPRRPRDLARRLAVFTLVVPGAFVGAQALAFGAQALVRQAGGGEANAIVLMLFLQPLLWGGLMTWQMTRSGPIQMIGAPVGASALGALMWSLG</sequence>
<feature type="transmembrane region" description="Helical" evidence="1">
    <location>
        <begin position="100"/>
        <end position="121"/>
    </location>
</feature>
<name>A0A7W9ETP3_9SPHN</name>
<accession>A0A7W9ETP3</accession>
<dbReference type="RefSeq" id="WP_184055587.1">
    <property type="nucleotide sequence ID" value="NZ_JACIJK010000003.1"/>
</dbReference>
<feature type="transmembrane region" description="Helical" evidence="1">
    <location>
        <begin position="133"/>
        <end position="153"/>
    </location>
</feature>
<evidence type="ECO:0000313" key="3">
    <source>
        <dbReference type="Proteomes" id="UP000546200"/>
    </source>
</evidence>
<evidence type="ECO:0000313" key="2">
    <source>
        <dbReference type="EMBL" id="MBB5714350.1"/>
    </source>
</evidence>
<feature type="transmembrane region" description="Helical" evidence="1">
    <location>
        <begin position="160"/>
        <end position="180"/>
    </location>
</feature>